<dbReference type="Proteomes" id="UP000019763">
    <property type="component" value="Unassembled WGS sequence"/>
</dbReference>
<dbReference type="InterPro" id="IPR046450">
    <property type="entry name" value="PA_dom_sf"/>
</dbReference>
<proteinExistence type="predicted"/>
<feature type="signal peptide" evidence="4">
    <location>
        <begin position="1"/>
        <end position="22"/>
    </location>
</feature>
<evidence type="ECO:0000256" key="3">
    <source>
        <dbReference type="SAM" id="MobiDB-lite"/>
    </source>
</evidence>
<dbReference type="AlphaFoldDB" id="A0A023B3W2"/>
<dbReference type="OMA" id="CATDANT"/>
<dbReference type="PANTHER" id="PTHR22702:SF1">
    <property type="entry name" value="PROTEASE-ASSOCIATED DOMAIN-CONTAINING PROTEIN 1"/>
    <property type="match status" value="1"/>
</dbReference>
<keyword evidence="1 4" id="KW-0732">Signal</keyword>
<dbReference type="OrthoDB" id="10045365at2759"/>
<reference evidence="6" key="1">
    <citation type="submission" date="2013-12" db="EMBL/GenBank/DDBJ databases">
        <authorList>
            <person name="Omoto C.K."/>
            <person name="Sibley D."/>
            <person name="Venepally P."/>
            <person name="Hadjithomas M."/>
            <person name="Karamycheva S."/>
            <person name="Brunk B."/>
            <person name="Roos D."/>
            <person name="Caler E."/>
            <person name="Lorenzi H."/>
        </authorList>
    </citation>
    <scope>NUCLEOTIDE SEQUENCE</scope>
</reference>
<evidence type="ECO:0000313" key="7">
    <source>
        <dbReference type="Proteomes" id="UP000019763"/>
    </source>
</evidence>
<feature type="compositionally biased region" description="Acidic residues" evidence="3">
    <location>
        <begin position="302"/>
        <end position="319"/>
    </location>
</feature>
<evidence type="ECO:0000256" key="1">
    <source>
        <dbReference type="ARBA" id="ARBA00022729"/>
    </source>
</evidence>
<dbReference type="eggNOG" id="ENOG502QSX2">
    <property type="taxonomic scope" value="Eukaryota"/>
</dbReference>
<organism evidence="6 7">
    <name type="scientific">Gregarina niphandrodes</name>
    <name type="common">Septate eugregarine</name>
    <dbReference type="NCBI Taxonomy" id="110365"/>
    <lineage>
        <taxon>Eukaryota</taxon>
        <taxon>Sar</taxon>
        <taxon>Alveolata</taxon>
        <taxon>Apicomplexa</taxon>
        <taxon>Conoidasida</taxon>
        <taxon>Gregarinasina</taxon>
        <taxon>Eugregarinorida</taxon>
        <taxon>Gregarinidae</taxon>
        <taxon>Gregarina</taxon>
    </lineage>
</organism>
<dbReference type="Gene3D" id="3.50.30.30">
    <property type="match status" value="1"/>
</dbReference>
<keyword evidence="7" id="KW-1185">Reference proteome</keyword>
<feature type="non-terminal residue" evidence="6">
    <location>
        <position position="440"/>
    </location>
</feature>
<evidence type="ECO:0000259" key="5">
    <source>
        <dbReference type="Pfam" id="PF02225"/>
    </source>
</evidence>
<dbReference type="InterPro" id="IPR003137">
    <property type="entry name" value="PA_domain"/>
</dbReference>
<name>A0A023B3W2_GRENI</name>
<protein>
    <submittedName>
        <fullName evidence="6">PA domain protein</fullName>
    </submittedName>
</protein>
<dbReference type="SUPFAM" id="SSF52025">
    <property type="entry name" value="PA domain"/>
    <property type="match status" value="1"/>
</dbReference>
<keyword evidence="2" id="KW-0325">Glycoprotein</keyword>
<dbReference type="VEuPathDB" id="CryptoDB:GNI_107030"/>
<sequence>MKSHIFLGPWFLVVAQLRVISPDSLRQELQSEGEVVPVSTSTFGCPEYGEALVGRLLYVEASGCAPDYRDALVSLYGESGAALDSIQGVSRESASTPISGSKLAAAGDIYLLRRGVCSFAQKVAAAQELGAAAAVIVDYGNSTWTRQDIQQAVVSDDGSFPNITIPSVLVSREDGAALLRHAADPPTVALEWDIPQRDVVRVDFWYSPDHTGSLHTLQTLAPAVAALRGTLDFHSHLYLADRDASHTYCFQGNPKLCATDANTLQEDLLQLCIRRLTTQPLPVADPADPADPAHPADPADPVADDPDFNNDQDFNDDQDPPPNGKDSLPGGSVVFYSEAYWNYLTAFADKCTPTPPDTLDSSCGRKLLKELDLPLADLNNCLTDRAQDVLLSQRENNAWGVTAARINGARFAGSTTDPTNLLKAACLALTSKQAECKQTI</sequence>
<evidence type="ECO:0000256" key="2">
    <source>
        <dbReference type="ARBA" id="ARBA00023180"/>
    </source>
</evidence>
<dbReference type="GeneID" id="22913824"/>
<dbReference type="RefSeq" id="XP_011131404.1">
    <property type="nucleotide sequence ID" value="XM_011133102.1"/>
</dbReference>
<comment type="caution">
    <text evidence="6">The sequence shown here is derived from an EMBL/GenBank/DDBJ whole genome shotgun (WGS) entry which is preliminary data.</text>
</comment>
<evidence type="ECO:0000256" key="4">
    <source>
        <dbReference type="SAM" id="SignalP"/>
    </source>
</evidence>
<dbReference type="PANTHER" id="PTHR22702">
    <property type="entry name" value="PROTEASE-ASSOCIATED DOMAIN-CONTAINING PROTEIN"/>
    <property type="match status" value="1"/>
</dbReference>
<evidence type="ECO:0000313" key="6">
    <source>
        <dbReference type="EMBL" id="EZG55947.1"/>
    </source>
</evidence>
<gene>
    <name evidence="6" type="ORF">GNI_107030</name>
</gene>
<feature type="region of interest" description="Disordered" evidence="3">
    <location>
        <begin position="282"/>
        <end position="329"/>
    </location>
</feature>
<dbReference type="EMBL" id="AFNH02000796">
    <property type="protein sequence ID" value="EZG55947.1"/>
    <property type="molecule type" value="Genomic_DNA"/>
</dbReference>
<feature type="chain" id="PRO_5001511463" evidence="4">
    <location>
        <begin position="23"/>
        <end position="440"/>
    </location>
</feature>
<feature type="domain" description="PA" evidence="5">
    <location>
        <begin position="54"/>
        <end position="178"/>
    </location>
</feature>
<dbReference type="Pfam" id="PF02225">
    <property type="entry name" value="PA"/>
    <property type="match status" value="1"/>
</dbReference>
<accession>A0A023B3W2</accession>